<sequence length="106" mass="12069">MMFWKVLFILSLVTVPVSSDILDDIAEWWNGLFERGAEETKINPCETEKGVFCLNLYKLYDHATDKDAYCFGLVEADCSREQALCSGFTDSKVEGIEFKCLNKARP</sequence>
<dbReference type="Proteomes" id="UP000095282">
    <property type="component" value="Unplaced"/>
</dbReference>
<evidence type="ECO:0000256" key="1">
    <source>
        <dbReference type="SAM" id="SignalP"/>
    </source>
</evidence>
<feature type="chain" id="PRO_5009309473" evidence="1">
    <location>
        <begin position="20"/>
        <end position="106"/>
    </location>
</feature>
<evidence type="ECO:0000313" key="2">
    <source>
        <dbReference type="Proteomes" id="UP000095282"/>
    </source>
</evidence>
<dbReference type="WBParaSite" id="Csp11.Scaffold630.g20056.t1">
    <property type="protein sequence ID" value="Csp11.Scaffold630.g20056.t1"/>
    <property type="gene ID" value="Csp11.Scaffold630.g20056"/>
</dbReference>
<proteinExistence type="predicted"/>
<reference evidence="3" key="1">
    <citation type="submission" date="2016-11" db="UniProtKB">
        <authorList>
            <consortium name="WormBaseParasite"/>
        </authorList>
    </citation>
    <scope>IDENTIFICATION</scope>
</reference>
<dbReference type="AlphaFoldDB" id="A0A1I7UWJ2"/>
<keyword evidence="1" id="KW-0732">Signal</keyword>
<name>A0A1I7UWJ2_9PELO</name>
<organism evidence="2 3">
    <name type="scientific">Caenorhabditis tropicalis</name>
    <dbReference type="NCBI Taxonomy" id="1561998"/>
    <lineage>
        <taxon>Eukaryota</taxon>
        <taxon>Metazoa</taxon>
        <taxon>Ecdysozoa</taxon>
        <taxon>Nematoda</taxon>
        <taxon>Chromadorea</taxon>
        <taxon>Rhabditida</taxon>
        <taxon>Rhabditina</taxon>
        <taxon>Rhabditomorpha</taxon>
        <taxon>Rhabditoidea</taxon>
        <taxon>Rhabditidae</taxon>
        <taxon>Peloderinae</taxon>
        <taxon>Caenorhabditis</taxon>
    </lineage>
</organism>
<evidence type="ECO:0000313" key="3">
    <source>
        <dbReference type="WBParaSite" id="Csp11.Scaffold630.g20056.t1"/>
    </source>
</evidence>
<keyword evidence="2" id="KW-1185">Reference proteome</keyword>
<accession>A0A1I7UWJ2</accession>
<feature type="signal peptide" evidence="1">
    <location>
        <begin position="1"/>
        <end position="19"/>
    </location>
</feature>
<protein>
    <submittedName>
        <fullName evidence="3">DUF19 domain-containing protein</fullName>
    </submittedName>
</protein>